<evidence type="ECO:0000313" key="4">
    <source>
        <dbReference type="Proteomes" id="UP000460157"/>
    </source>
</evidence>
<keyword evidence="4" id="KW-1185">Reference proteome</keyword>
<accession>A0A7K1UFL4</accession>
<evidence type="ECO:0008006" key="5">
    <source>
        <dbReference type="Google" id="ProtNLM"/>
    </source>
</evidence>
<feature type="region of interest" description="Disordered" evidence="2">
    <location>
        <begin position="1"/>
        <end position="21"/>
    </location>
</feature>
<dbReference type="PANTHER" id="PTHR33376">
    <property type="match status" value="1"/>
</dbReference>
<feature type="region of interest" description="Disordered" evidence="2">
    <location>
        <begin position="340"/>
        <end position="359"/>
    </location>
</feature>
<dbReference type="InterPro" id="IPR018389">
    <property type="entry name" value="DctP_fam"/>
</dbReference>
<gene>
    <name evidence="3" type="ORF">GNZ21_02105</name>
</gene>
<dbReference type="Gene3D" id="3.40.190.170">
    <property type="entry name" value="Bacterial extracellular solute-binding protein, family 7"/>
    <property type="match status" value="1"/>
</dbReference>
<protein>
    <recommendedName>
        <fullName evidence="5">C4-dicarboxylate ABC transporter substrate-binding protein</fullName>
    </recommendedName>
</protein>
<dbReference type="RefSeq" id="WP_157320918.1">
    <property type="nucleotide sequence ID" value="NZ_BMFX01000040.1"/>
</dbReference>
<dbReference type="PANTHER" id="PTHR33376:SF5">
    <property type="entry name" value="EXTRACYTOPLASMIC SOLUTE RECEPTOR PROTEIN"/>
    <property type="match status" value="1"/>
</dbReference>
<proteinExistence type="predicted"/>
<comment type="caution">
    <text evidence="3">The sequence shown here is derived from an EMBL/GenBank/DDBJ whole genome shotgun (WGS) entry which is preliminary data.</text>
</comment>
<dbReference type="Proteomes" id="UP000460157">
    <property type="component" value="Unassembled WGS sequence"/>
</dbReference>
<dbReference type="NCBIfam" id="NF037995">
    <property type="entry name" value="TRAP_S1"/>
    <property type="match status" value="1"/>
</dbReference>
<reference evidence="3 4" key="1">
    <citation type="submission" date="2019-12" db="EMBL/GenBank/DDBJ databases">
        <title>Nesterenkonia muleiensis sp. nov., a novel actinobacterium isolated from sap of Populus euphratica.</title>
        <authorList>
            <person name="Wang R."/>
        </authorList>
    </citation>
    <scope>NUCLEOTIDE SEQUENCE [LARGE SCALE GENOMIC DNA]</scope>
    <source>
        <strain evidence="3 4">F10</strain>
    </source>
</reference>
<dbReference type="OrthoDB" id="9815946at2"/>
<sequence length="359" mass="38764">MKVPNIHHSEPRTGSTSSRSGKWRGALGALAATSLLLVACGGETSGENPEIELSVAIFTPENDMFSENFRQWSEAVEEATEGRVTFEPHYAGSLVPQSGAYEAVEDGTADVVLVAAHALSNRFPEVAFLEGIGAFPPHVFDDYEPFYDEATEAFESVFADVELLTWGPSSQDWVFAHRTHHLVQPDDFSGQLVRTTGPVQGDQLTALGASPTTIDPADLYVSLQTGQVDGSITTPPLLVSLNVLEVAPYVTHVNAGANPIFWLANSDSWDQISQEDQEAAAEALREVGISTPEMFSELEQEAWEAIENDPGADVLTLDEEQMELLLTEIVPVVENEADNAAERSEAGAELAEIFSGESE</sequence>
<evidence type="ECO:0000256" key="1">
    <source>
        <dbReference type="ARBA" id="ARBA00022729"/>
    </source>
</evidence>
<dbReference type="AlphaFoldDB" id="A0A7K1UFL4"/>
<dbReference type="GO" id="GO:0055085">
    <property type="term" value="P:transmembrane transport"/>
    <property type="evidence" value="ECO:0007669"/>
    <property type="project" value="InterPro"/>
</dbReference>
<organism evidence="3 4">
    <name type="scientific">Nesterenkonia alkaliphila</name>
    <dbReference type="NCBI Taxonomy" id="1463631"/>
    <lineage>
        <taxon>Bacteria</taxon>
        <taxon>Bacillati</taxon>
        <taxon>Actinomycetota</taxon>
        <taxon>Actinomycetes</taxon>
        <taxon>Micrococcales</taxon>
        <taxon>Micrococcaceae</taxon>
        <taxon>Nesterenkonia</taxon>
    </lineage>
</organism>
<name>A0A7K1UFL4_9MICC</name>
<dbReference type="EMBL" id="WRPM01000013">
    <property type="protein sequence ID" value="MVT25166.1"/>
    <property type="molecule type" value="Genomic_DNA"/>
</dbReference>
<keyword evidence="1" id="KW-0732">Signal</keyword>
<dbReference type="InterPro" id="IPR038404">
    <property type="entry name" value="TRAP_DctP_sf"/>
</dbReference>
<evidence type="ECO:0000313" key="3">
    <source>
        <dbReference type="EMBL" id="MVT25166.1"/>
    </source>
</evidence>
<evidence type="ECO:0000256" key="2">
    <source>
        <dbReference type="SAM" id="MobiDB-lite"/>
    </source>
</evidence>
<dbReference type="Pfam" id="PF03480">
    <property type="entry name" value="DctP"/>
    <property type="match status" value="1"/>
</dbReference>